<feature type="compositionally biased region" description="Acidic residues" evidence="1">
    <location>
        <begin position="80"/>
        <end position="90"/>
    </location>
</feature>
<reference evidence="2 3" key="1">
    <citation type="submission" date="2024-04" db="EMBL/GenBank/DDBJ databases">
        <title>Phyllosticta paracitricarpa is synonymous to the EU quarantine fungus P. citricarpa based on phylogenomic analyses.</title>
        <authorList>
            <consortium name="Lawrence Berkeley National Laboratory"/>
            <person name="Van Ingen-Buijs V.A."/>
            <person name="Van Westerhoven A.C."/>
            <person name="Haridas S."/>
            <person name="Skiadas P."/>
            <person name="Martin F."/>
            <person name="Groenewald J.Z."/>
            <person name="Crous P.W."/>
            <person name="Seidl M.F."/>
        </authorList>
    </citation>
    <scope>NUCLEOTIDE SEQUENCE [LARGE SCALE GENOMIC DNA]</scope>
    <source>
        <strain evidence="2 3">CBS 123374</strain>
    </source>
</reference>
<evidence type="ECO:0008006" key="4">
    <source>
        <dbReference type="Google" id="ProtNLM"/>
    </source>
</evidence>
<feature type="region of interest" description="Disordered" evidence="1">
    <location>
        <begin position="902"/>
        <end position="951"/>
    </location>
</feature>
<feature type="compositionally biased region" description="Basic and acidic residues" evidence="1">
    <location>
        <begin position="902"/>
        <end position="920"/>
    </location>
</feature>
<feature type="compositionally biased region" description="Basic and acidic residues" evidence="1">
    <location>
        <begin position="1024"/>
        <end position="1037"/>
    </location>
</feature>
<accession>A0ABR1YMC3</accession>
<organism evidence="2 3">
    <name type="scientific">Phyllosticta capitalensis</name>
    <dbReference type="NCBI Taxonomy" id="121624"/>
    <lineage>
        <taxon>Eukaryota</taxon>
        <taxon>Fungi</taxon>
        <taxon>Dikarya</taxon>
        <taxon>Ascomycota</taxon>
        <taxon>Pezizomycotina</taxon>
        <taxon>Dothideomycetes</taxon>
        <taxon>Dothideomycetes incertae sedis</taxon>
        <taxon>Botryosphaeriales</taxon>
        <taxon>Phyllostictaceae</taxon>
        <taxon>Phyllosticta</taxon>
    </lineage>
</organism>
<evidence type="ECO:0000313" key="2">
    <source>
        <dbReference type="EMBL" id="KAK8233352.1"/>
    </source>
</evidence>
<sequence>MITALRSHAPQASYIQHTRRLASPSTLRRYHRFTPKSAVARRPYSTENDHASALDSAPDASTDVQSDSQGFAVIRGGFGDEGEDPEEDAREEARKEKARKRKRKPIPKPSQWERLRYFEPEKHEQLVTEKEDVHRVSFDLPADTGNVQDANIDPPADSLQRTSSEDLVALCTYTVWSRQEWGYLSRGFEFVDFRAARSFIIEAMQLKDELGAHMHLSNFGRYVYVRIGTSGEWCESSEKPKAWSIGDGDIDLAWALTKAAKKYMGKWQIDAAAKPANDLGYSDSWERTTRLVVPSTGRYNQVLDLSRTPRKWLTMEYRQLSELKISATEIVTALVNQIADDLVQPHIGEENMAFPVWGITDHTLAVSQTEFFCTSAASITKPGGGALQCRETVILHRNFNLEQFNSMLKKQGWSLKEVKDGWLVNSLVTSVTVHWRHCTKYPNRSKRLLNISSDTVYLKNWGPYLTNELQPSVRRVLARENQEHNEHISALPDIFSREALEKYEEAIASENEPESNPDHHKVSGEFSGLVSMLRERFDEQPDEQELQDPLGRDPRDMLVRSVIQDEENRLWRRQYLKLRAVVNERRLVQKPRTKNGNTGVVSKELINLLSKVSSRGGGPGDWRSRYYELRRSASSLGFINSPKTGESMESGPRLQRKMPGAIHWTPNTSWQNLAHHREPLTAPFTVFYHWLPGEKFNPNSLTVEDNRKQAWRPRNFKEYVTKQEREEMYQDGPSTVSAPSSLITGVRRLSPGSQPLRVDETNKAQRVELEDLGVTYLHWLPGLSFPVDKNGEIRTSMKAEGWDKELEKRREELMDGGPPIQRYNHDKLSIRMIGHDLDEHTFRKKYHEDMTKQTAMDLEEKNMVQKQRVLREMVREQRRLDRKKFHMGLHGGELRKMVREQKRLDREKSKSASKGDHDAQPSDADTASQDEPVGLQQEEQQETEEERRRRAWEKSVQQLQVLAEGVVNAAAREPAAEGATSGTAYRARPQTDEDRQLKDELLNAFRSRERRMDQDDLPGSSELSGREPEEREMKSETRSQPQASGDVSASAEAAPSSGGPSASAGAETQSTSAADAALELGESSKSSVADLDSEGGGMLNDADAEKLLQEVGISVEKNSGEHGEKGASKQTDGGTGEVEKKDGEHGEKEETSPKKEEETKKDKEKEDTKPKKSWWWW</sequence>
<feature type="compositionally biased region" description="Basic and acidic residues" evidence="1">
    <location>
        <begin position="1137"/>
        <end position="1170"/>
    </location>
</feature>
<feature type="compositionally biased region" description="Polar residues" evidence="1">
    <location>
        <begin position="1038"/>
        <end position="1047"/>
    </location>
</feature>
<feature type="region of interest" description="Disordered" evidence="1">
    <location>
        <begin position="30"/>
        <end position="106"/>
    </location>
</feature>
<keyword evidence="3" id="KW-1185">Reference proteome</keyword>
<feature type="compositionally biased region" description="Basic and acidic residues" evidence="1">
    <location>
        <begin position="1118"/>
        <end position="1127"/>
    </location>
</feature>
<protein>
    <recommendedName>
        <fullName evidence="4">4a-hydroxytetrahydrobiopterin dehydratase</fullName>
    </recommendedName>
</protein>
<feature type="compositionally biased region" description="Low complexity" evidence="1">
    <location>
        <begin position="1048"/>
        <end position="1067"/>
    </location>
</feature>
<dbReference type="EMBL" id="JBBWRZ010000006">
    <property type="protein sequence ID" value="KAK8233352.1"/>
    <property type="molecule type" value="Genomic_DNA"/>
</dbReference>
<gene>
    <name evidence="2" type="ORF">HDK90DRAFT_486448</name>
</gene>
<dbReference type="Proteomes" id="UP001492380">
    <property type="component" value="Unassembled WGS sequence"/>
</dbReference>
<evidence type="ECO:0000313" key="3">
    <source>
        <dbReference type="Proteomes" id="UP001492380"/>
    </source>
</evidence>
<name>A0ABR1YMC3_9PEZI</name>
<feature type="compositionally biased region" description="Basic and acidic residues" evidence="1">
    <location>
        <begin position="989"/>
        <end position="1014"/>
    </location>
</feature>
<proteinExistence type="predicted"/>
<feature type="region of interest" description="Disordered" evidence="1">
    <location>
        <begin position="972"/>
        <end position="1177"/>
    </location>
</feature>
<evidence type="ECO:0000256" key="1">
    <source>
        <dbReference type="SAM" id="MobiDB-lite"/>
    </source>
</evidence>
<comment type="caution">
    <text evidence="2">The sequence shown here is derived from an EMBL/GenBank/DDBJ whole genome shotgun (WGS) entry which is preliminary data.</text>
</comment>
<feature type="compositionally biased region" description="Basic residues" evidence="1">
    <location>
        <begin position="96"/>
        <end position="106"/>
    </location>
</feature>